<dbReference type="PANTHER" id="PTHR11206">
    <property type="entry name" value="MULTIDRUG RESISTANCE PROTEIN"/>
    <property type="match status" value="1"/>
</dbReference>
<keyword evidence="1" id="KW-0812">Transmembrane</keyword>
<gene>
    <name evidence="2" type="ORF">CTI12_AA098550</name>
</gene>
<proteinExistence type="predicted"/>
<keyword evidence="1" id="KW-0472">Membrane</keyword>
<protein>
    <submittedName>
        <fullName evidence="2">MATE efflux family protein</fullName>
    </submittedName>
</protein>
<accession>A0A2U1PY53</accession>
<sequence>MTNTPTSPSSISEPSPTITITTTTTIGVSGGGESSEVKEGDVWFNVYEKCVIEEDFLLTTEQPRRWDFVLADEVKRTCYIALPMVVVLVSQNLLEVSSITMVGRRTELEHAGTTIATSLTNVTDSLASAYFGALAKSPVRDFSTRDMQGYLLRYLMFCPSCDAQEYQRIRCWESRGCKNGFIGHQHSALRVEEVIIANTILFCSRSVLGYAFGIARGSGWQHVGVYICLGSYYLIGILMALVLGFLLHPNGKGLWSGLINYWDTHPMHSAHARYVFYSLEKPGEKDKTTDV</sequence>
<keyword evidence="1" id="KW-1133">Transmembrane helix</keyword>
<reference evidence="2 3" key="1">
    <citation type="journal article" date="2018" name="Mol. Plant">
        <title>The genome of Artemisia annua provides insight into the evolution of Asteraceae family and artemisinin biosynthesis.</title>
        <authorList>
            <person name="Shen Q."/>
            <person name="Zhang L."/>
            <person name="Liao Z."/>
            <person name="Wang S."/>
            <person name="Yan T."/>
            <person name="Shi P."/>
            <person name="Liu M."/>
            <person name="Fu X."/>
            <person name="Pan Q."/>
            <person name="Wang Y."/>
            <person name="Lv Z."/>
            <person name="Lu X."/>
            <person name="Zhang F."/>
            <person name="Jiang W."/>
            <person name="Ma Y."/>
            <person name="Chen M."/>
            <person name="Hao X."/>
            <person name="Li L."/>
            <person name="Tang Y."/>
            <person name="Lv G."/>
            <person name="Zhou Y."/>
            <person name="Sun X."/>
            <person name="Brodelius P.E."/>
            <person name="Rose J.K.C."/>
            <person name="Tang K."/>
        </authorList>
    </citation>
    <scope>NUCLEOTIDE SEQUENCE [LARGE SCALE GENOMIC DNA]</scope>
    <source>
        <strain evidence="3">cv. Huhao1</strain>
        <tissue evidence="2">Leaf</tissue>
    </source>
</reference>
<dbReference type="STRING" id="35608.A0A2U1PY53"/>
<keyword evidence="3" id="KW-1185">Reference proteome</keyword>
<evidence type="ECO:0000313" key="2">
    <source>
        <dbReference type="EMBL" id="PWA90665.1"/>
    </source>
</evidence>
<dbReference type="Proteomes" id="UP000245207">
    <property type="component" value="Unassembled WGS sequence"/>
</dbReference>
<name>A0A2U1PY53_ARTAN</name>
<evidence type="ECO:0000313" key="3">
    <source>
        <dbReference type="Proteomes" id="UP000245207"/>
    </source>
</evidence>
<dbReference type="AlphaFoldDB" id="A0A2U1PY53"/>
<dbReference type="EMBL" id="PKPP01000610">
    <property type="protein sequence ID" value="PWA90665.1"/>
    <property type="molecule type" value="Genomic_DNA"/>
</dbReference>
<evidence type="ECO:0000256" key="1">
    <source>
        <dbReference type="SAM" id="Phobius"/>
    </source>
</evidence>
<feature type="transmembrane region" description="Helical" evidence="1">
    <location>
        <begin position="224"/>
        <end position="247"/>
    </location>
</feature>
<dbReference type="OrthoDB" id="2126698at2759"/>
<organism evidence="2 3">
    <name type="scientific">Artemisia annua</name>
    <name type="common">Sweet wormwood</name>
    <dbReference type="NCBI Taxonomy" id="35608"/>
    <lineage>
        <taxon>Eukaryota</taxon>
        <taxon>Viridiplantae</taxon>
        <taxon>Streptophyta</taxon>
        <taxon>Embryophyta</taxon>
        <taxon>Tracheophyta</taxon>
        <taxon>Spermatophyta</taxon>
        <taxon>Magnoliopsida</taxon>
        <taxon>eudicotyledons</taxon>
        <taxon>Gunneridae</taxon>
        <taxon>Pentapetalae</taxon>
        <taxon>asterids</taxon>
        <taxon>campanulids</taxon>
        <taxon>Asterales</taxon>
        <taxon>Asteraceae</taxon>
        <taxon>Asteroideae</taxon>
        <taxon>Anthemideae</taxon>
        <taxon>Artemisiinae</taxon>
        <taxon>Artemisia</taxon>
    </lineage>
</organism>
<comment type="caution">
    <text evidence="2">The sequence shown here is derived from an EMBL/GenBank/DDBJ whole genome shotgun (WGS) entry which is preliminary data.</text>
</comment>